<dbReference type="GO" id="GO:0017004">
    <property type="term" value="P:cytochrome complex assembly"/>
    <property type="evidence" value="ECO:0007669"/>
    <property type="project" value="UniProtKB-KW"/>
</dbReference>
<reference evidence="7 8" key="1">
    <citation type="submission" date="2020-08" db="EMBL/GenBank/DDBJ databases">
        <title>Genomic Encyclopedia of Type Strains, Phase IV (KMG-IV): sequencing the most valuable type-strain genomes for metagenomic binning, comparative biology and taxonomic classification.</title>
        <authorList>
            <person name="Goeker M."/>
        </authorList>
    </citation>
    <scope>NUCLEOTIDE SEQUENCE [LARGE SCALE GENOMIC DNA]</scope>
    <source>
        <strain evidence="7 8">DSM 25897</strain>
    </source>
</reference>
<evidence type="ECO:0000256" key="1">
    <source>
        <dbReference type="ARBA" id="ARBA00004383"/>
    </source>
</evidence>
<dbReference type="SUPFAM" id="SSF52833">
    <property type="entry name" value="Thioredoxin-like"/>
    <property type="match status" value="1"/>
</dbReference>
<keyword evidence="8" id="KW-1185">Reference proteome</keyword>
<dbReference type="Gene3D" id="3.40.30.10">
    <property type="entry name" value="Glutaredoxin"/>
    <property type="match status" value="1"/>
</dbReference>
<dbReference type="Proteomes" id="UP000519004">
    <property type="component" value="Unassembled WGS sequence"/>
</dbReference>
<dbReference type="InterPro" id="IPR013740">
    <property type="entry name" value="Redoxin"/>
</dbReference>
<dbReference type="GO" id="GO:0015036">
    <property type="term" value="F:disulfide oxidoreductase activity"/>
    <property type="evidence" value="ECO:0007669"/>
    <property type="project" value="InterPro"/>
</dbReference>
<evidence type="ECO:0000313" key="8">
    <source>
        <dbReference type="Proteomes" id="UP000519004"/>
    </source>
</evidence>
<comment type="subcellular location">
    <subcellularLocation>
        <location evidence="1">Cell inner membrane</location>
        <topology evidence="1">Single-pass membrane protein</topology>
        <orientation evidence="1">Periplasmic side</orientation>
    </subcellularLocation>
</comment>
<dbReference type="PROSITE" id="PS51352">
    <property type="entry name" value="THIOREDOXIN_2"/>
    <property type="match status" value="1"/>
</dbReference>
<comment type="caution">
    <text evidence="7">The sequence shown here is derived from an EMBL/GenBank/DDBJ whole genome shotgun (WGS) entry which is preliminary data.</text>
</comment>
<keyword evidence="5" id="KW-0676">Redox-active center</keyword>
<dbReference type="InterPro" id="IPR004799">
    <property type="entry name" value="Periplasmic_diS_OxRdtase_DsbE"/>
</dbReference>
<dbReference type="AlphaFoldDB" id="A0A7W7XY90"/>
<keyword evidence="4" id="KW-1015">Disulfide bond</keyword>
<keyword evidence="3" id="KW-0201">Cytochrome c-type biogenesis</keyword>
<sequence length="181" mass="20305">MSLSRLWPFLVFLALGALLFAGVLMSGRENREAIPSPLIGKPAPGFALHLLHQPERMVTMDELRGEPFLLNVWGSWCPACRDEHPYIEALARSSKIRVVGFNWKDERQDALRWLQQFGDPYHLIVVDEEGGTAIDWGVYGAPETFLVDAEGIVRWKYIGPITPAVIESQLKPRLAELGVAL</sequence>
<evidence type="ECO:0000259" key="6">
    <source>
        <dbReference type="PROSITE" id="PS51352"/>
    </source>
</evidence>
<proteinExistence type="inferred from homology"/>
<dbReference type="InterPro" id="IPR036249">
    <property type="entry name" value="Thioredoxin-like_sf"/>
</dbReference>
<dbReference type="GO" id="GO:0005886">
    <property type="term" value="C:plasma membrane"/>
    <property type="evidence" value="ECO:0007669"/>
    <property type="project" value="UniProtKB-SubCell"/>
</dbReference>
<dbReference type="InterPro" id="IPR017937">
    <property type="entry name" value="Thioredoxin_CS"/>
</dbReference>
<feature type="domain" description="Thioredoxin" evidence="6">
    <location>
        <begin position="37"/>
        <end position="175"/>
    </location>
</feature>
<accession>A0A7W7XY90</accession>
<evidence type="ECO:0000313" key="7">
    <source>
        <dbReference type="EMBL" id="MBB5014330.1"/>
    </source>
</evidence>
<dbReference type="InterPro" id="IPR050553">
    <property type="entry name" value="Thioredoxin_ResA/DsbE_sf"/>
</dbReference>
<gene>
    <name evidence="7" type="ORF">HNQ58_000201</name>
</gene>
<evidence type="ECO:0000256" key="5">
    <source>
        <dbReference type="ARBA" id="ARBA00023284"/>
    </source>
</evidence>
<name>A0A7W7XY90_9GAMM</name>
<evidence type="ECO:0000256" key="4">
    <source>
        <dbReference type="ARBA" id="ARBA00023157"/>
    </source>
</evidence>
<dbReference type="EMBL" id="JACHHX010000001">
    <property type="protein sequence ID" value="MBB5014330.1"/>
    <property type="molecule type" value="Genomic_DNA"/>
</dbReference>
<evidence type="ECO:0000256" key="2">
    <source>
        <dbReference type="ARBA" id="ARBA00007758"/>
    </source>
</evidence>
<dbReference type="PANTHER" id="PTHR42852:SF6">
    <property type="entry name" value="THIOL:DISULFIDE INTERCHANGE PROTEIN DSBE"/>
    <property type="match status" value="1"/>
</dbReference>
<dbReference type="CDD" id="cd03010">
    <property type="entry name" value="TlpA_like_DsbE"/>
    <property type="match status" value="1"/>
</dbReference>
<dbReference type="PANTHER" id="PTHR42852">
    <property type="entry name" value="THIOL:DISULFIDE INTERCHANGE PROTEIN DSBE"/>
    <property type="match status" value="1"/>
</dbReference>
<dbReference type="InterPro" id="IPR013766">
    <property type="entry name" value="Thioredoxin_domain"/>
</dbReference>
<dbReference type="Pfam" id="PF08534">
    <property type="entry name" value="Redoxin"/>
    <property type="match status" value="1"/>
</dbReference>
<dbReference type="GO" id="GO:0030288">
    <property type="term" value="C:outer membrane-bounded periplasmic space"/>
    <property type="evidence" value="ECO:0007669"/>
    <property type="project" value="InterPro"/>
</dbReference>
<dbReference type="NCBIfam" id="TIGR00385">
    <property type="entry name" value="dsbE"/>
    <property type="match status" value="1"/>
</dbReference>
<protein>
    <submittedName>
        <fullName evidence="7">Cytochrome c biogenesis protein CcmG/thiol:disulfide interchange protein DsbE</fullName>
    </submittedName>
</protein>
<evidence type="ECO:0000256" key="3">
    <source>
        <dbReference type="ARBA" id="ARBA00022748"/>
    </source>
</evidence>
<dbReference type="PROSITE" id="PS00194">
    <property type="entry name" value="THIOREDOXIN_1"/>
    <property type="match status" value="1"/>
</dbReference>
<comment type="similarity">
    <text evidence="2">Belongs to the thioredoxin family. DsbE subfamily.</text>
</comment>
<organism evidence="7 8">
    <name type="scientific">Rehaibacterium terrae</name>
    <dbReference type="NCBI Taxonomy" id="1341696"/>
    <lineage>
        <taxon>Bacteria</taxon>
        <taxon>Pseudomonadati</taxon>
        <taxon>Pseudomonadota</taxon>
        <taxon>Gammaproteobacteria</taxon>
        <taxon>Lysobacterales</taxon>
        <taxon>Lysobacteraceae</taxon>
        <taxon>Rehaibacterium</taxon>
    </lineage>
</organism>
<dbReference type="RefSeq" id="WP_183946920.1">
    <property type="nucleotide sequence ID" value="NZ_JACHHX010000001.1"/>
</dbReference>